<evidence type="ECO:0000313" key="2">
    <source>
        <dbReference type="EMBL" id="WZN60443.1"/>
    </source>
</evidence>
<organism evidence="2 3">
    <name type="scientific">Chloropicon roscoffensis</name>
    <dbReference type="NCBI Taxonomy" id="1461544"/>
    <lineage>
        <taxon>Eukaryota</taxon>
        <taxon>Viridiplantae</taxon>
        <taxon>Chlorophyta</taxon>
        <taxon>Chloropicophyceae</taxon>
        <taxon>Chloropicales</taxon>
        <taxon>Chloropicaceae</taxon>
        <taxon>Chloropicon</taxon>
    </lineage>
</organism>
<reference evidence="2 3" key="1">
    <citation type="submission" date="2024-03" db="EMBL/GenBank/DDBJ databases">
        <title>Complete genome sequence of the green alga Chloropicon roscoffensis RCC1871.</title>
        <authorList>
            <person name="Lemieux C."/>
            <person name="Pombert J.-F."/>
            <person name="Otis C."/>
            <person name="Turmel M."/>
        </authorList>
    </citation>
    <scope>NUCLEOTIDE SEQUENCE [LARGE SCALE GENOMIC DNA]</scope>
    <source>
        <strain evidence="2 3">RCC1871</strain>
    </source>
</reference>
<sequence length="355" mass="37968">MLAPRVGLSARVGASLASRPETSQSLARRRIIPRLRAANVDDNDLEGESTESAGPRLTLEGVQRASTLAALVLSVRGFRLAFQGRREREQERLRVARERAAETVAGRGRRGFFRRRSVTRQERVASLPPPPKPVHLSLPLVMQAQILLLGVALGCGLLGGRGRESQPPKGAAIAAPPAGVSQPDDQVWRAVTRVQRQLSRTTVKQRIARRDLQGQVEAAAAANEATGEALVEYSKEFRKLQGEVAEVYALVAGLEGAMRSQLGLIGRLVEGGGGAPGMSSSSSSQAPDRPEQIEGGGNNLQRLVVRSLSQSSGPFDGRRGNGAGGSREVSGGDRVGDRKDRSVEVSRDGQIYHFD</sequence>
<protein>
    <submittedName>
        <fullName evidence="2">Uncharacterized protein</fullName>
    </submittedName>
</protein>
<name>A0AAX4P2T6_9CHLO</name>
<feature type="compositionally biased region" description="Basic and acidic residues" evidence="1">
    <location>
        <begin position="330"/>
        <end position="347"/>
    </location>
</feature>
<dbReference type="AlphaFoldDB" id="A0AAX4P2T6"/>
<feature type="region of interest" description="Disordered" evidence="1">
    <location>
        <begin position="273"/>
        <end position="355"/>
    </location>
</feature>
<gene>
    <name evidence="2" type="ORF">HKI87_03g19720</name>
</gene>
<evidence type="ECO:0000256" key="1">
    <source>
        <dbReference type="SAM" id="MobiDB-lite"/>
    </source>
</evidence>
<dbReference type="Proteomes" id="UP001472866">
    <property type="component" value="Chromosome 03"/>
</dbReference>
<accession>A0AAX4P2T6</accession>
<proteinExistence type="predicted"/>
<evidence type="ECO:0000313" key="3">
    <source>
        <dbReference type="Proteomes" id="UP001472866"/>
    </source>
</evidence>
<dbReference type="EMBL" id="CP151503">
    <property type="protein sequence ID" value="WZN60443.1"/>
    <property type="molecule type" value="Genomic_DNA"/>
</dbReference>
<keyword evidence="3" id="KW-1185">Reference proteome</keyword>